<dbReference type="Pfam" id="PF17836">
    <property type="entry name" value="PglD_N"/>
    <property type="match status" value="1"/>
</dbReference>
<comment type="caution">
    <text evidence="8">The sequence shown here is derived from an EMBL/GenBank/DDBJ whole genome shotgun (WGS) entry which is preliminary data.</text>
</comment>
<comment type="similarity">
    <text evidence="1">Belongs to the transferase hexapeptide repeat family.</text>
</comment>
<keyword evidence="3" id="KW-0677">Repeat</keyword>
<protein>
    <submittedName>
        <fullName evidence="8">Sugar O-acyltransferase (Sialic acid O-acetyltransferase NeuD family)</fullName>
    </submittedName>
</protein>
<reference evidence="8 9" key="1">
    <citation type="submission" date="2018-03" db="EMBL/GenBank/DDBJ databases">
        <title>Genomic Encyclopedia of Archaeal and Bacterial Type Strains, Phase II (KMG-II): from individual species to whole genera.</title>
        <authorList>
            <person name="Goeker M."/>
        </authorList>
    </citation>
    <scope>NUCLEOTIDE SEQUENCE [LARGE SCALE GENOMIC DNA]</scope>
    <source>
        <strain evidence="8 9">DSM 29057</strain>
    </source>
</reference>
<keyword evidence="4 8" id="KW-0012">Acyltransferase</keyword>
<dbReference type="PROSITE" id="PS00101">
    <property type="entry name" value="HEXAPEP_TRANSFERASES"/>
    <property type="match status" value="1"/>
</dbReference>
<accession>A0A2P8G6I2</accession>
<dbReference type="Gene3D" id="3.40.50.20">
    <property type="match status" value="1"/>
</dbReference>
<dbReference type="Gene3D" id="2.160.10.10">
    <property type="entry name" value="Hexapeptide repeat proteins"/>
    <property type="match status" value="1"/>
</dbReference>
<evidence type="ECO:0000313" key="9">
    <source>
        <dbReference type="Proteomes" id="UP000241964"/>
    </source>
</evidence>
<dbReference type="EMBL" id="PYAS01000005">
    <property type="protein sequence ID" value="PSL29475.1"/>
    <property type="molecule type" value="Genomic_DNA"/>
</dbReference>
<dbReference type="GO" id="GO:0016746">
    <property type="term" value="F:acyltransferase activity"/>
    <property type="evidence" value="ECO:0007669"/>
    <property type="project" value="UniProtKB-KW"/>
</dbReference>
<feature type="domain" description="PglD N-terminal" evidence="7">
    <location>
        <begin position="2"/>
        <end position="72"/>
    </location>
</feature>
<dbReference type="RefSeq" id="WP_106595739.1">
    <property type="nucleotide sequence ID" value="NZ_PYAS01000005.1"/>
</dbReference>
<dbReference type="InterPro" id="IPR050179">
    <property type="entry name" value="Trans_hexapeptide_repeat"/>
</dbReference>
<dbReference type="SUPFAM" id="SSF51161">
    <property type="entry name" value="Trimeric LpxA-like enzymes"/>
    <property type="match status" value="1"/>
</dbReference>
<feature type="active site" description="Proton acceptor" evidence="5">
    <location>
        <position position="125"/>
    </location>
</feature>
<dbReference type="AlphaFoldDB" id="A0A2P8G6I2"/>
<dbReference type="InterPro" id="IPR020019">
    <property type="entry name" value="AcTrfase_PglD-like"/>
</dbReference>
<keyword evidence="9" id="KW-1185">Reference proteome</keyword>
<evidence type="ECO:0000256" key="2">
    <source>
        <dbReference type="ARBA" id="ARBA00022679"/>
    </source>
</evidence>
<dbReference type="PANTHER" id="PTHR43300:SF7">
    <property type="entry name" value="UDP-N-ACETYLBACILLOSAMINE N-ACETYLTRANSFERASE"/>
    <property type="match status" value="1"/>
</dbReference>
<organism evidence="8 9">
    <name type="scientific">Dyadobacter jiangsuensis</name>
    <dbReference type="NCBI Taxonomy" id="1591085"/>
    <lineage>
        <taxon>Bacteria</taxon>
        <taxon>Pseudomonadati</taxon>
        <taxon>Bacteroidota</taxon>
        <taxon>Cytophagia</taxon>
        <taxon>Cytophagales</taxon>
        <taxon>Spirosomataceae</taxon>
        <taxon>Dyadobacter</taxon>
    </lineage>
</organism>
<feature type="binding site" evidence="6">
    <location>
        <position position="61"/>
    </location>
    <ligand>
        <name>substrate</name>
    </ligand>
</feature>
<evidence type="ECO:0000256" key="3">
    <source>
        <dbReference type="ARBA" id="ARBA00022737"/>
    </source>
</evidence>
<evidence type="ECO:0000256" key="5">
    <source>
        <dbReference type="PIRSR" id="PIRSR620019-1"/>
    </source>
</evidence>
<dbReference type="InterPro" id="IPR001451">
    <property type="entry name" value="Hexapep"/>
</dbReference>
<dbReference type="InterPro" id="IPR018357">
    <property type="entry name" value="Hexapep_transf_CS"/>
</dbReference>
<dbReference type="NCBIfam" id="TIGR03570">
    <property type="entry name" value="NeuD_NnaD"/>
    <property type="match status" value="1"/>
</dbReference>
<feature type="binding site" evidence="6">
    <location>
        <position position="134"/>
    </location>
    <ligand>
        <name>acetyl-CoA</name>
        <dbReference type="ChEBI" id="CHEBI:57288"/>
    </ligand>
</feature>
<evidence type="ECO:0000256" key="1">
    <source>
        <dbReference type="ARBA" id="ARBA00007274"/>
    </source>
</evidence>
<dbReference type="OrthoDB" id="708224at2"/>
<keyword evidence="2 8" id="KW-0808">Transferase</keyword>
<dbReference type="InterPro" id="IPR011004">
    <property type="entry name" value="Trimer_LpxA-like_sf"/>
</dbReference>
<sequence length="196" mass="20547">MLIYGAGGHAKVVASILSACGEQLAGLFDDHWQNVKWSGQCVPAVYDTLVMQNEKLIIAIGDNFMRRKIAGKVAHAFGIAIHPTATIDDHVSLGHGVVVVHQAVMQVDCQIGNHVIINTAAIVDHECIIDDFAHIGPGATLCGGVRVGECTLVGAGSVVLPGVKLGRECIIGAGSVVVRDVPDYAKVMGNPARIIQ</sequence>
<feature type="site" description="Increases basicity of active site His" evidence="5">
    <location>
        <position position="126"/>
    </location>
</feature>
<name>A0A2P8G6I2_9BACT</name>
<dbReference type="Pfam" id="PF00132">
    <property type="entry name" value="Hexapep"/>
    <property type="match status" value="1"/>
</dbReference>
<proteinExistence type="inferred from homology"/>
<dbReference type="PANTHER" id="PTHR43300">
    <property type="entry name" value="ACETYLTRANSFERASE"/>
    <property type="match status" value="1"/>
</dbReference>
<dbReference type="Proteomes" id="UP000241964">
    <property type="component" value="Unassembled WGS sequence"/>
</dbReference>
<evidence type="ECO:0000313" key="8">
    <source>
        <dbReference type="EMBL" id="PSL29475.1"/>
    </source>
</evidence>
<dbReference type="CDD" id="cd03360">
    <property type="entry name" value="LbH_AT_putative"/>
    <property type="match status" value="1"/>
</dbReference>
<evidence type="ECO:0000259" key="7">
    <source>
        <dbReference type="Pfam" id="PF17836"/>
    </source>
</evidence>
<evidence type="ECO:0000256" key="4">
    <source>
        <dbReference type="ARBA" id="ARBA00023315"/>
    </source>
</evidence>
<dbReference type="InterPro" id="IPR041561">
    <property type="entry name" value="PglD_N"/>
</dbReference>
<evidence type="ECO:0000256" key="6">
    <source>
        <dbReference type="PIRSR" id="PIRSR620019-2"/>
    </source>
</evidence>
<gene>
    <name evidence="8" type="ORF">CLV60_105317</name>
</gene>